<dbReference type="AlphaFoldDB" id="A0A1M5XZT6"/>
<dbReference type="InterPro" id="IPR006674">
    <property type="entry name" value="HD_domain"/>
</dbReference>
<evidence type="ECO:0000313" key="4">
    <source>
        <dbReference type="Proteomes" id="UP000189796"/>
    </source>
</evidence>
<dbReference type="Gene3D" id="1.10.3210.10">
    <property type="entry name" value="Hypothetical protein af1432"/>
    <property type="match status" value="1"/>
</dbReference>
<proteinExistence type="predicted"/>
<feature type="domain" description="HD" evidence="2">
    <location>
        <begin position="92"/>
        <end position="183"/>
    </location>
</feature>
<organism evidence="3 4">
    <name type="scientific">Bradyrhizobium erythrophlei</name>
    <dbReference type="NCBI Taxonomy" id="1437360"/>
    <lineage>
        <taxon>Bacteria</taxon>
        <taxon>Pseudomonadati</taxon>
        <taxon>Pseudomonadota</taxon>
        <taxon>Alphaproteobacteria</taxon>
        <taxon>Hyphomicrobiales</taxon>
        <taxon>Nitrobacteraceae</taxon>
        <taxon>Bradyrhizobium</taxon>
    </lineage>
</organism>
<dbReference type="SUPFAM" id="SSF109604">
    <property type="entry name" value="HD-domain/PDEase-like"/>
    <property type="match status" value="1"/>
</dbReference>
<dbReference type="Pfam" id="PF01966">
    <property type="entry name" value="HD"/>
    <property type="match status" value="1"/>
</dbReference>
<reference evidence="3 4" key="1">
    <citation type="submission" date="2016-11" db="EMBL/GenBank/DDBJ databases">
        <authorList>
            <person name="Jaros S."/>
            <person name="Januszkiewicz K."/>
            <person name="Wedrychowicz H."/>
        </authorList>
    </citation>
    <scope>NUCLEOTIDE SEQUENCE [LARGE SCALE GENOMIC DNA]</scope>
    <source>
        <strain evidence="3 4">GAS138</strain>
    </source>
</reference>
<evidence type="ECO:0000259" key="2">
    <source>
        <dbReference type="Pfam" id="PF01966"/>
    </source>
</evidence>
<feature type="region of interest" description="Disordered" evidence="1">
    <location>
        <begin position="37"/>
        <end position="61"/>
    </location>
</feature>
<evidence type="ECO:0000256" key="1">
    <source>
        <dbReference type="SAM" id="MobiDB-lite"/>
    </source>
</evidence>
<evidence type="ECO:0000313" key="3">
    <source>
        <dbReference type="EMBL" id="SHI05317.1"/>
    </source>
</evidence>
<dbReference type="PANTHER" id="PTHR35569">
    <property type="entry name" value="CYANAMIDE HYDRATASE DDI2-RELATED"/>
    <property type="match status" value="1"/>
</dbReference>
<dbReference type="InterPro" id="IPR006311">
    <property type="entry name" value="TAT_signal"/>
</dbReference>
<dbReference type="PROSITE" id="PS51318">
    <property type="entry name" value="TAT"/>
    <property type="match status" value="1"/>
</dbReference>
<dbReference type="Proteomes" id="UP000189796">
    <property type="component" value="Chromosome I"/>
</dbReference>
<accession>A0A1M5XZT6</accession>
<sequence>MIQMKPRKLMHRRAFLKVSSTTAGAIAVSSQLSERAAGQSVDESSTFRRPKTILPVPTPSPQFQQVEAGVPDTQLTREAAGLLREFSTPVLINHSHRVFFWANEMGRQTGQKFDAELLFICAAFHDLGLVKKFSSDTDRFEVDSANAVRQFLEHHGVPSARIQTAWDAIALHTTPGIAAYKPLEVELLYNGVALDSLGVGYETFPAEVRTKVVTQFPRVNFKQQIAEAFFHGFEHKPETTVYTCNEDICSHFIRNYKHSNFYDQVQNSPFQNSPV</sequence>
<name>A0A1M5XZT6_9BRAD</name>
<dbReference type="EMBL" id="LT670817">
    <property type="protein sequence ID" value="SHI05317.1"/>
    <property type="molecule type" value="Genomic_DNA"/>
</dbReference>
<dbReference type="PANTHER" id="PTHR35569:SF1">
    <property type="entry name" value="CYANAMIDE HYDRATASE DDI2-RELATED"/>
    <property type="match status" value="1"/>
</dbReference>
<protein>
    <submittedName>
        <fullName evidence="3">HD domain-containing protein</fullName>
    </submittedName>
</protein>
<gene>
    <name evidence="3" type="ORF">SAMN05443248_7776</name>
</gene>